<reference evidence="2" key="1">
    <citation type="submission" date="2023-02" db="EMBL/GenBank/DDBJ databases">
        <title>Genome of toxic invasive species Heracleum sosnowskyi carries increased number of genes despite the absence of recent whole-genome duplications.</title>
        <authorList>
            <person name="Schelkunov M."/>
            <person name="Shtratnikova V."/>
            <person name="Makarenko M."/>
            <person name="Klepikova A."/>
            <person name="Omelchenko D."/>
            <person name="Novikova G."/>
            <person name="Obukhova E."/>
            <person name="Bogdanov V."/>
            <person name="Penin A."/>
            <person name="Logacheva M."/>
        </authorList>
    </citation>
    <scope>NUCLEOTIDE SEQUENCE</scope>
    <source>
        <strain evidence="2">Hsosn_3</strain>
        <tissue evidence="2">Leaf</tissue>
    </source>
</reference>
<feature type="compositionally biased region" description="Polar residues" evidence="1">
    <location>
        <begin position="200"/>
        <end position="216"/>
    </location>
</feature>
<accession>A0AAD8N617</accession>
<gene>
    <name evidence="2" type="ORF">POM88_002580</name>
</gene>
<dbReference type="AlphaFoldDB" id="A0AAD8N617"/>
<evidence type="ECO:0000256" key="1">
    <source>
        <dbReference type="SAM" id="MobiDB-lite"/>
    </source>
</evidence>
<dbReference type="EMBL" id="JAUIZM010000001">
    <property type="protein sequence ID" value="KAK1402975.1"/>
    <property type="molecule type" value="Genomic_DNA"/>
</dbReference>
<dbReference type="Proteomes" id="UP001237642">
    <property type="component" value="Unassembled WGS sequence"/>
</dbReference>
<protein>
    <submittedName>
        <fullName evidence="2">Uncharacterized protein</fullName>
    </submittedName>
</protein>
<organism evidence="2 3">
    <name type="scientific">Heracleum sosnowskyi</name>
    <dbReference type="NCBI Taxonomy" id="360622"/>
    <lineage>
        <taxon>Eukaryota</taxon>
        <taxon>Viridiplantae</taxon>
        <taxon>Streptophyta</taxon>
        <taxon>Embryophyta</taxon>
        <taxon>Tracheophyta</taxon>
        <taxon>Spermatophyta</taxon>
        <taxon>Magnoliopsida</taxon>
        <taxon>eudicotyledons</taxon>
        <taxon>Gunneridae</taxon>
        <taxon>Pentapetalae</taxon>
        <taxon>asterids</taxon>
        <taxon>campanulids</taxon>
        <taxon>Apiales</taxon>
        <taxon>Apiaceae</taxon>
        <taxon>Apioideae</taxon>
        <taxon>apioid superclade</taxon>
        <taxon>Tordylieae</taxon>
        <taxon>Tordyliinae</taxon>
        <taxon>Heracleum</taxon>
    </lineage>
</organism>
<reference evidence="2" key="2">
    <citation type="submission" date="2023-05" db="EMBL/GenBank/DDBJ databases">
        <authorList>
            <person name="Schelkunov M.I."/>
        </authorList>
    </citation>
    <scope>NUCLEOTIDE SEQUENCE</scope>
    <source>
        <strain evidence="2">Hsosn_3</strain>
        <tissue evidence="2">Leaf</tissue>
    </source>
</reference>
<feature type="compositionally biased region" description="Polar residues" evidence="1">
    <location>
        <begin position="88"/>
        <end position="98"/>
    </location>
</feature>
<keyword evidence="3" id="KW-1185">Reference proteome</keyword>
<feature type="region of interest" description="Disordered" evidence="1">
    <location>
        <begin position="78"/>
        <end position="98"/>
    </location>
</feature>
<evidence type="ECO:0000313" key="2">
    <source>
        <dbReference type="EMBL" id="KAK1402975.1"/>
    </source>
</evidence>
<name>A0AAD8N617_9APIA</name>
<proteinExistence type="predicted"/>
<comment type="caution">
    <text evidence="2">The sequence shown here is derived from an EMBL/GenBank/DDBJ whole genome shotgun (WGS) entry which is preliminary data.</text>
</comment>
<feature type="region of interest" description="Disordered" evidence="1">
    <location>
        <begin position="200"/>
        <end position="229"/>
    </location>
</feature>
<evidence type="ECO:0000313" key="3">
    <source>
        <dbReference type="Proteomes" id="UP001237642"/>
    </source>
</evidence>
<sequence length="229" mass="25696">MCSSTLTNHSATDYGLIVDKENRLVDELNEVKFVPHLVLLMRGGLYFPDIDRVYKSSVKKVFDSRVASDVDIDADNVGRPLPSLRGAPTSSDQPESRMSQLKMENKITLLTYKNGSTLDPRSHLNQVVSNVGNWDPWSQSKQGGSGMYMLSYAEYYAIIPHFLQGELDIAAHRSRLAFLIYSFGMAKQIYRYESESDNIAKTPTTKVPSTKASSTKAYDRKRKAGDVKK</sequence>